<dbReference type="HOGENOM" id="CLU_1173599_0_0_10"/>
<dbReference type="AlphaFoldDB" id="K9E6E3"/>
<keyword evidence="2" id="KW-1185">Reference proteome</keyword>
<dbReference type="EMBL" id="ADLF01000002">
    <property type="protein sequence ID" value="EKU92228.1"/>
    <property type="molecule type" value="Genomic_DNA"/>
</dbReference>
<organism evidence="1 2">
    <name type="scientific">Bacteroides oleiciplenus YIT 12058</name>
    <dbReference type="NCBI Taxonomy" id="742727"/>
    <lineage>
        <taxon>Bacteria</taxon>
        <taxon>Pseudomonadati</taxon>
        <taxon>Bacteroidota</taxon>
        <taxon>Bacteroidia</taxon>
        <taxon>Bacteroidales</taxon>
        <taxon>Bacteroidaceae</taxon>
        <taxon>Bacteroides</taxon>
    </lineage>
</organism>
<dbReference type="PATRIC" id="fig|742727.4.peg.679"/>
<accession>K9E6E3</accession>
<protein>
    <recommendedName>
        <fullName evidence="3">Phage head morphogenesis domain-containing protein</fullName>
    </recommendedName>
</protein>
<dbReference type="RefSeq" id="WP_009128065.1">
    <property type="nucleotide sequence ID" value="NZ_JH992940.1"/>
</dbReference>
<dbReference type="Proteomes" id="UP000009872">
    <property type="component" value="Unassembled WGS sequence"/>
</dbReference>
<evidence type="ECO:0000313" key="1">
    <source>
        <dbReference type="EMBL" id="EKU92228.1"/>
    </source>
</evidence>
<sequence length="269" mass="31368">MKAFDKEKESQTHEEFLLILPLFRKLILTQKDTAGSYDILEEMISLRASFLLDRVFDGMHMNFDKALNLLRNNNEFTTLQEKEERDILVAAIDNLVDFAAAEEYTLMRELPDEIDTEHPELYEGLCKKYNEVYALQENEDTLHAATIAAWWITIPRETLITYMTQGDERVRAWHLSMEGLTFPKYEFPEALIPPIEHGCRCYLITEGSMPNVHASLKRDKDYQKKVNPVFFGSLARKGKIFSQSHSYFKSALPEKVEAIVKRIKNKFYL</sequence>
<dbReference type="STRING" id="742727.HMPREF9447_00678"/>
<dbReference type="eggNOG" id="ENOG5033TN0">
    <property type="taxonomic scope" value="Bacteria"/>
</dbReference>
<proteinExistence type="predicted"/>
<reference evidence="1 2" key="1">
    <citation type="submission" date="2012-09" db="EMBL/GenBank/DDBJ databases">
        <title>The Genome Sequence of Bacteroides oleiciplenus YIT 12058.</title>
        <authorList>
            <consortium name="The Broad Institute Genome Sequencing Platform"/>
            <person name="Earl A."/>
            <person name="Ward D."/>
            <person name="Feldgarden M."/>
            <person name="Gevers D."/>
            <person name="Morotomi M."/>
            <person name="Walker B."/>
            <person name="Young S.K."/>
            <person name="Zeng Q."/>
            <person name="Gargeya S."/>
            <person name="Fitzgerald M."/>
            <person name="Haas B."/>
            <person name="Abouelleil A."/>
            <person name="Alvarado L."/>
            <person name="Arachchi H.M."/>
            <person name="Berlin A.M."/>
            <person name="Chapman S.B."/>
            <person name="Goldberg J."/>
            <person name="Griggs A."/>
            <person name="Gujja S."/>
            <person name="Hansen M."/>
            <person name="Howarth C."/>
            <person name="Imamovic A."/>
            <person name="Larimer J."/>
            <person name="McCowen C."/>
            <person name="Montmayeur A."/>
            <person name="Murphy C."/>
            <person name="Neiman D."/>
            <person name="Pearson M."/>
            <person name="Priest M."/>
            <person name="Roberts A."/>
            <person name="Saif S."/>
            <person name="Shea T."/>
            <person name="Sisk P."/>
            <person name="Sykes S."/>
            <person name="Wortman J."/>
            <person name="Nusbaum C."/>
            <person name="Birren B."/>
        </authorList>
    </citation>
    <scope>NUCLEOTIDE SEQUENCE [LARGE SCALE GENOMIC DNA]</scope>
    <source>
        <strain evidence="1 2">YIT 12058</strain>
    </source>
</reference>
<comment type="caution">
    <text evidence="1">The sequence shown here is derived from an EMBL/GenBank/DDBJ whole genome shotgun (WGS) entry which is preliminary data.</text>
</comment>
<name>K9E6E3_9BACE</name>
<gene>
    <name evidence="1" type="ORF">HMPREF9447_00678</name>
</gene>
<evidence type="ECO:0008006" key="3">
    <source>
        <dbReference type="Google" id="ProtNLM"/>
    </source>
</evidence>
<evidence type="ECO:0000313" key="2">
    <source>
        <dbReference type="Proteomes" id="UP000009872"/>
    </source>
</evidence>